<evidence type="ECO:0000313" key="2">
    <source>
        <dbReference type="Proteomes" id="UP000049472"/>
    </source>
</evidence>
<dbReference type="Proteomes" id="UP000049472">
    <property type="component" value="Unassembled WGS sequence"/>
</dbReference>
<accession>A0A0M6WAZ9</accession>
<evidence type="ECO:0000313" key="1">
    <source>
        <dbReference type="EMBL" id="CRL32765.1"/>
    </source>
</evidence>
<organism evidence="1 2">
    <name type="scientific">Agathobacter rectalis</name>
    <dbReference type="NCBI Taxonomy" id="39491"/>
    <lineage>
        <taxon>Bacteria</taxon>
        <taxon>Bacillati</taxon>
        <taxon>Bacillota</taxon>
        <taxon>Clostridia</taxon>
        <taxon>Lachnospirales</taxon>
        <taxon>Lachnospiraceae</taxon>
        <taxon>Agathobacter</taxon>
    </lineage>
</organism>
<keyword evidence="2" id="KW-1185">Reference proteome</keyword>
<dbReference type="RefSeq" id="WP_006859042.1">
    <property type="nucleotide sequence ID" value="NZ_CVRQ01000007.1"/>
</dbReference>
<dbReference type="AlphaFoldDB" id="A0A0M6WAZ9"/>
<name>A0A0M6WAZ9_9FIRM</name>
<gene>
    <name evidence="1" type="ORF">T1815_04381</name>
</gene>
<reference evidence="2" key="1">
    <citation type="submission" date="2015-05" db="EMBL/GenBank/DDBJ databases">
        <authorList>
            <consortium name="Pathogen Informatics"/>
        </authorList>
    </citation>
    <scope>NUCLEOTIDE SEQUENCE [LARGE SCALE GENOMIC DNA]</scope>
    <source>
        <strain evidence="2">T1-815</strain>
    </source>
</reference>
<sequence>MQSIQKCGLEDCKVAKDIDIALLRSCRKDWWIEMKNVQISQELFFLLVRYFLIGQEETEPEIVKALEKKMDALVMRELYTQYKTAPTEEEKEKARREYLDKRGVPDSFRW</sequence>
<dbReference type="GeneID" id="61434867"/>
<dbReference type="EMBL" id="CVRQ01000007">
    <property type="protein sequence ID" value="CRL32765.1"/>
    <property type="molecule type" value="Genomic_DNA"/>
</dbReference>
<protein>
    <recommendedName>
        <fullName evidence="3">Complexin-2</fullName>
    </recommendedName>
</protein>
<proteinExistence type="predicted"/>
<evidence type="ECO:0008006" key="3">
    <source>
        <dbReference type="Google" id="ProtNLM"/>
    </source>
</evidence>